<reference evidence="2 4" key="2">
    <citation type="submission" date="2015-12" db="EMBL/GenBank/DDBJ databases">
        <authorList>
            <person name="Lauer A."/>
            <person name="Humrighouse B."/>
            <person name="Loparev V."/>
            <person name="Shewmaker P.L."/>
            <person name="Whitney A.M."/>
            <person name="McLaughlin R.W."/>
        </authorList>
    </citation>
    <scope>NUCLEOTIDE SEQUENCE [LARGE SCALE GENOMIC DNA]</scope>
    <source>
        <strain evidence="2 4">LMG 23085</strain>
    </source>
</reference>
<organism evidence="3 5">
    <name type="scientific">Enterococcus silesiacus</name>
    <dbReference type="NCBI Taxonomy" id="332949"/>
    <lineage>
        <taxon>Bacteria</taxon>
        <taxon>Bacillati</taxon>
        <taxon>Bacillota</taxon>
        <taxon>Bacilli</taxon>
        <taxon>Lactobacillales</taxon>
        <taxon>Enterococcaceae</taxon>
        <taxon>Enterococcus</taxon>
    </lineage>
</organism>
<dbReference type="OrthoDB" id="9784707at2"/>
<evidence type="ECO:0000313" key="4">
    <source>
        <dbReference type="Proteomes" id="UP000065511"/>
    </source>
</evidence>
<dbReference type="RefSeq" id="WP_071878107.1">
    <property type="nucleotide sequence ID" value="NZ_JXLC01000015.1"/>
</dbReference>
<dbReference type="Gene3D" id="3.40.630.30">
    <property type="match status" value="1"/>
</dbReference>
<dbReference type="EMBL" id="JXLC01000015">
    <property type="protein sequence ID" value="OJG91331.1"/>
    <property type="molecule type" value="Genomic_DNA"/>
</dbReference>
<dbReference type="Pfam" id="PF13302">
    <property type="entry name" value="Acetyltransf_3"/>
    <property type="match status" value="1"/>
</dbReference>
<proteinExistence type="predicted"/>
<feature type="domain" description="N-acetyltransferase" evidence="1">
    <location>
        <begin position="27"/>
        <end position="172"/>
    </location>
</feature>
<evidence type="ECO:0000313" key="5">
    <source>
        <dbReference type="Proteomes" id="UP000183039"/>
    </source>
</evidence>
<dbReference type="InterPro" id="IPR000182">
    <property type="entry name" value="GNAT_dom"/>
</dbReference>
<dbReference type="Proteomes" id="UP000065511">
    <property type="component" value="Chromosome"/>
</dbReference>
<dbReference type="EMBL" id="CP013614">
    <property type="protein sequence ID" value="ALS02358.1"/>
    <property type="molecule type" value="Genomic_DNA"/>
</dbReference>
<gene>
    <name evidence="2" type="ORF">ATZ33_13470</name>
    <name evidence="3" type="ORF">RV15_GL000787</name>
</gene>
<dbReference type="AlphaFoldDB" id="A0A0S3KDH5"/>
<accession>A0A0S3KDH5</accession>
<protein>
    <submittedName>
        <fullName evidence="2">Acetyltransferase</fullName>
    </submittedName>
</protein>
<dbReference type="InterPro" id="IPR016181">
    <property type="entry name" value="Acyl_CoA_acyltransferase"/>
</dbReference>
<name>A0A0S3KDH5_9ENTE</name>
<evidence type="ECO:0000313" key="3">
    <source>
        <dbReference type="EMBL" id="OJG91331.1"/>
    </source>
</evidence>
<sequence>MKHSFCLAIDESLSLVQPTLEMAQELFEVVDSDRDHLRRFLDFVDSSTSFEPQEQYIKMKLEGYIKGTDRLFIIAFDQKIIGCIDLHFIDTTNKKAEIGYWLHSSQTNKGFMTKVVNKVCAIAFEDMGLNKLSIRADAENNPSNAVAIKNGFSFVGTDKSEFLMYGEFRDLNKYSLLKADFN</sequence>
<dbReference type="Proteomes" id="UP000183039">
    <property type="component" value="Unassembled WGS sequence"/>
</dbReference>
<dbReference type="CDD" id="cd04301">
    <property type="entry name" value="NAT_SF"/>
    <property type="match status" value="1"/>
</dbReference>
<dbReference type="PANTHER" id="PTHR43441">
    <property type="entry name" value="RIBOSOMAL-PROTEIN-SERINE ACETYLTRANSFERASE"/>
    <property type="match status" value="1"/>
</dbReference>
<evidence type="ECO:0000259" key="1">
    <source>
        <dbReference type="PROSITE" id="PS51186"/>
    </source>
</evidence>
<dbReference type="GO" id="GO:1990189">
    <property type="term" value="F:protein N-terminal-serine acetyltransferase activity"/>
    <property type="evidence" value="ECO:0007669"/>
    <property type="project" value="TreeGrafter"/>
</dbReference>
<evidence type="ECO:0000313" key="2">
    <source>
        <dbReference type="EMBL" id="ALS02358.1"/>
    </source>
</evidence>
<dbReference type="KEGG" id="ess:ATZ33_13470"/>
<dbReference type="SUPFAM" id="SSF55729">
    <property type="entry name" value="Acyl-CoA N-acyltransferases (Nat)"/>
    <property type="match status" value="1"/>
</dbReference>
<reference evidence="3 5" key="1">
    <citation type="submission" date="2014-12" db="EMBL/GenBank/DDBJ databases">
        <title>Draft genome sequences of 29 type strains of Enterococci.</title>
        <authorList>
            <person name="Zhong Z."/>
            <person name="Sun Z."/>
            <person name="Liu W."/>
            <person name="Zhang W."/>
            <person name="Zhang H."/>
        </authorList>
    </citation>
    <scope>NUCLEOTIDE SEQUENCE [LARGE SCALE GENOMIC DNA]</scope>
    <source>
        <strain evidence="3 5">DSM 22801</strain>
    </source>
</reference>
<keyword evidence="4" id="KW-1185">Reference proteome</keyword>
<dbReference type="PROSITE" id="PS51186">
    <property type="entry name" value="GNAT"/>
    <property type="match status" value="1"/>
</dbReference>
<dbReference type="InterPro" id="IPR051908">
    <property type="entry name" value="Ribosomal_N-acetyltransferase"/>
</dbReference>
<dbReference type="GO" id="GO:0005737">
    <property type="term" value="C:cytoplasm"/>
    <property type="evidence" value="ECO:0007669"/>
    <property type="project" value="TreeGrafter"/>
</dbReference>
<dbReference type="PANTHER" id="PTHR43441:SF11">
    <property type="entry name" value="RIBOSOMAL-PROTEIN-SERINE ACETYLTRANSFERASE"/>
    <property type="match status" value="1"/>
</dbReference>
<dbReference type="GO" id="GO:0008999">
    <property type="term" value="F:protein-N-terminal-alanine acetyltransferase activity"/>
    <property type="evidence" value="ECO:0007669"/>
    <property type="project" value="TreeGrafter"/>
</dbReference>